<evidence type="ECO:0000313" key="7">
    <source>
        <dbReference type="EMBL" id="KAL1022673.1"/>
    </source>
</evidence>
<name>A0ABD0XMQ6_UMBPY</name>
<evidence type="ECO:0000313" key="8">
    <source>
        <dbReference type="Proteomes" id="UP001557470"/>
    </source>
</evidence>
<evidence type="ECO:0000256" key="3">
    <source>
        <dbReference type="ARBA" id="ARBA00022614"/>
    </source>
</evidence>
<evidence type="ECO:0000256" key="4">
    <source>
        <dbReference type="ARBA" id="ARBA00022737"/>
    </source>
</evidence>
<feature type="region of interest" description="Disordered" evidence="6">
    <location>
        <begin position="232"/>
        <end position="285"/>
    </location>
</feature>
<proteinExistence type="predicted"/>
<evidence type="ECO:0000256" key="2">
    <source>
        <dbReference type="ARBA" id="ARBA00022553"/>
    </source>
</evidence>
<dbReference type="InterPro" id="IPR032675">
    <property type="entry name" value="LRR_dom_sf"/>
</dbReference>
<dbReference type="SUPFAM" id="SSF52047">
    <property type="entry name" value="RNI-like"/>
    <property type="match status" value="1"/>
</dbReference>
<comment type="caution">
    <text evidence="7">The sequence shown here is derived from an EMBL/GenBank/DDBJ whole genome shotgun (WGS) entry which is preliminary data.</text>
</comment>
<dbReference type="InterPro" id="IPR026137">
    <property type="entry name" value="Leu_rpt_41"/>
</dbReference>
<keyword evidence="8" id="KW-1185">Reference proteome</keyword>
<keyword evidence="2" id="KW-0597">Phosphoprotein</keyword>
<evidence type="ECO:0000256" key="5">
    <source>
        <dbReference type="ARBA" id="ARBA00022786"/>
    </source>
</evidence>
<dbReference type="Gene3D" id="3.80.10.10">
    <property type="entry name" value="Ribonuclease Inhibitor"/>
    <property type="match status" value="1"/>
</dbReference>
<accession>A0ABD0XMQ6</accession>
<gene>
    <name evidence="7" type="ORF">UPYG_G00030820</name>
</gene>
<keyword evidence="4" id="KW-0677">Repeat</keyword>
<dbReference type="PANTHER" id="PTHR15354:SF1">
    <property type="entry name" value="LEUCINE-RICH REPEAT-CONTAINING PROTEIN 41"/>
    <property type="match status" value="1"/>
</dbReference>
<keyword evidence="5" id="KW-0833">Ubl conjugation pathway</keyword>
<dbReference type="EMBL" id="JAGEUA010000001">
    <property type="protein sequence ID" value="KAL1022673.1"/>
    <property type="molecule type" value="Genomic_DNA"/>
</dbReference>
<keyword evidence="3" id="KW-0433">Leucine-rich repeat</keyword>
<feature type="compositionally biased region" description="Acidic residues" evidence="6">
    <location>
        <begin position="261"/>
        <end position="277"/>
    </location>
</feature>
<evidence type="ECO:0000256" key="1">
    <source>
        <dbReference type="ARBA" id="ARBA00014201"/>
    </source>
</evidence>
<organism evidence="7 8">
    <name type="scientific">Umbra pygmaea</name>
    <name type="common">Eastern mudminnow</name>
    <dbReference type="NCBI Taxonomy" id="75934"/>
    <lineage>
        <taxon>Eukaryota</taxon>
        <taxon>Metazoa</taxon>
        <taxon>Chordata</taxon>
        <taxon>Craniata</taxon>
        <taxon>Vertebrata</taxon>
        <taxon>Euteleostomi</taxon>
        <taxon>Actinopterygii</taxon>
        <taxon>Neopterygii</taxon>
        <taxon>Teleostei</taxon>
        <taxon>Protacanthopterygii</taxon>
        <taxon>Esociformes</taxon>
        <taxon>Umbridae</taxon>
        <taxon>Umbra</taxon>
    </lineage>
</organism>
<protein>
    <recommendedName>
        <fullName evidence="1">Leucine-rich repeat-containing protein 41</fullName>
    </recommendedName>
</protein>
<dbReference type="AlphaFoldDB" id="A0ABD0XMQ6"/>
<evidence type="ECO:0000256" key="6">
    <source>
        <dbReference type="SAM" id="MobiDB-lite"/>
    </source>
</evidence>
<dbReference type="PANTHER" id="PTHR15354">
    <property type="entry name" value="MUF1"/>
    <property type="match status" value="1"/>
</dbReference>
<dbReference type="Proteomes" id="UP001557470">
    <property type="component" value="Unassembled WGS sequence"/>
</dbReference>
<sequence>MFVPYLEQIRRANDIRMAKVTSTNTPSLKELCLKTVSRHMDVLDKKAIDLPVSLIKELLPHLNIIDLDRIQPAVNGRGVSTSFVWAGILREITGPRKVSARLTEEEWREKIMNKLFNMAFYGLRFRGDAKYLLNVNFNALLLVMAKYIQHLPVYRTSPHCGFINQRAVLNILEKTVKCIKLEVNNQLRELPRDFLYALHRLLDHGEAREIIIRHSPDPRLLAWILHGRGPQGTRHQCPMESNHEDMKPGEPTAETTGACVELEEEEPDKDGKEEFEDGTPSKRPRLNIASVKEQLEGATCQCQCMEPKPLCQMFGPSASPSRLSCPKGQIHSLAMNYARDGILPVLFPLLPSWLCLRSLSLHSAWTFEAVDALRLAECLQQLSKRQGCSLTELSVGCLPNPALMESLLNGCPTLRSFSMEIHPVAEFHKAPMGRIPLPAQHTDLSLEKLCVKVPNLTTNMGSLLRVLKRCPHLTSLHVSGISRSPVFSPSHLINTVAVSNRQLKELILEEINLSDCHSVISQLMDNNCVLEALSLKDCRLLEKCSEKDDVLRQLVSSVRSASSLQSLNLSQNRLAKNVKVLAELFIGPSPSTLKELNISSNFIKPSELLELGRLLEAHRPPQNLLLTVKSNPLDRDLAVRDVALGTLSQLCELITDHWNSRDTMADHISSM</sequence>
<reference evidence="7 8" key="1">
    <citation type="submission" date="2024-06" db="EMBL/GenBank/DDBJ databases">
        <authorList>
            <person name="Pan Q."/>
            <person name="Wen M."/>
            <person name="Jouanno E."/>
            <person name="Zahm M."/>
            <person name="Klopp C."/>
            <person name="Cabau C."/>
            <person name="Louis A."/>
            <person name="Berthelot C."/>
            <person name="Parey E."/>
            <person name="Roest Crollius H."/>
            <person name="Montfort J."/>
            <person name="Robinson-Rechavi M."/>
            <person name="Bouchez O."/>
            <person name="Lampietro C."/>
            <person name="Lopez Roques C."/>
            <person name="Donnadieu C."/>
            <person name="Postlethwait J."/>
            <person name="Bobe J."/>
            <person name="Verreycken H."/>
            <person name="Guiguen Y."/>
        </authorList>
    </citation>
    <scope>NUCLEOTIDE SEQUENCE [LARGE SCALE GENOMIC DNA]</scope>
    <source>
        <strain evidence="7">Up_M1</strain>
        <tissue evidence="7">Testis</tissue>
    </source>
</reference>